<dbReference type="InterPro" id="IPR036366">
    <property type="entry name" value="PGBDSf"/>
</dbReference>
<evidence type="ECO:0000256" key="1">
    <source>
        <dbReference type="SAM" id="SignalP"/>
    </source>
</evidence>
<comment type="caution">
    <text evidence="3">The sequence shown here is derived from an EMBL/GenBank/DDBJ whole genome shotgun (WGS) entry which is preliminary data.</text>
</comment>
<proteinExistence type="predicted"/>
<feature type="signal peptide" evidence="1">
    <location>
        <begin position="1"/>
        <end position="27"/>
    </location>
</feature>
<accession>A0A919L1V2</accession>
<protein>
    <recommendedName>
        <fullName evidence="2">Peptidoglycan binding-like domain-containing protein</fullName>
    </recommendedName>
</protein>
<evidence type="ECO:0000313" key="3">
    <source>
        <dbReference type="EMBL" id="GHH80848.1"/>
    </source>
</evidence>
<reference evidence="3" key="1">
    <citation type="journal article" date="2014" name="Int. J. Syst. Evol. Microbiol.">
        <title>Complete genome sequence of Corynebacterium casei LMG S-19264T (=DSM 44701T), isolated from a smear-ripened cheese.</title>
        <authorList>
            <consortium name="US DOE Joint Genome Institute (JGI-PGF)"/>
            <person name="Walter F."/>
            <person name="Albersmeier A."/>
            <person name="Kalinowski J."/>
            <person name="Ruckert C."/>
        </authorList>
    </citation>
    <scope>NUCLEOTIDE SEQUENCE</scope>
    <source>
        <strain evidence="3">JCM 4646</strain>
    </source>
</reference>
<dbReference type="AlphaFoldDB" id="A0A919L1V2"/>
<dbReference type="GeneID" id="95356527"/>
<keyword evidence="1" id="KW-0732">Signal</keyword>
<organism evidence="3 4">
    <name type="scientific">Kitasatospora indigofera</name>
    <dbReference type="NCBI Taxonomy" id="67307"/>
    <lineage>
        <taxon>Bacteria</taxon>
        <taxon>Bacillati</taxon>
        <taxon>Actinomycetota</taxon>
        <taxon>Actinomycetes</taxon>
        <taxon>Kitasatosporales</taxon>
        <taxon>Streptomycetaceae</taxon>
        <taxon>Kitasatospora</taxon>
    </lineage>
</organism>
<dbReference type="Gene3D" id="1.10.101.10">
    <property type="entry name" value="PGBD-like superfamily/PGBD"/>
    <property type="match status" value="1"/>
</dbReference>
<feature type="domain" description="Peptidoglycan binding-like" evidence="2">
    <location>
        <begin position="50"/>
        <end position="107"/>
    </location>
</feature>
<dbReference type="InterPro" id="IPR002477">
    <property type="entry name" value="Peptidoglycan-bd-like"/>
</dbReference>
<reference evidence="3" key="2">
    <citation type="submission" date="2020-09" db="EMBL/GenBank/DDBJ databases">
        <authorList>
            <person name="Sun Q."/>
            <person name="Ohkuma M."/>
        </authorList>
    </citation>
    <scope>NUCLEOTIDE SEQUENCE</scope>
    <source>
        <strain evidence="3">JCM 4646</strain>
    </source>
</reference>
<dbReference type="Proteomes" id="UP000617734">
    <property type="component" value="Unassembled WGS sequence"/>
</dbReference>
<keyword evidence="4" id="KW-1185">Reference proteome</keyword>
<sequence>MRKQFAALGAAALLAGVGLTAAPAASAATASQYCGKGYTTSEPQLSYGDTGPAVMALQCQLNEDIANTHLTVDGVFGGLTYNAVVKFQGCTGLKQDGIVGPKTWGRLDGASYLPAESQLNC</sequence>
<evidence type="ECO:0000259" key="2">
    <source>
        <dbReference type="Pfam" id="PF01471"/>
    </source>
</evidence>
<evidence type="ECO:0000313" key="4">
    <source>
        <dbReference type="Proteomes" id="UP000617734"/>
    </source>
</evidence>
<dbReference type="InterPro" id="IPR036365">
    <property type="entry name" value="PGBD-like_sf"/>
</dbReference>
<dbReference type="EMBL" id="BNBO01000049">
    <property type="protein sequence ID" value="GHH80848.1"/>
    <property type="molecule type" value="Genomic_DNA"/>
</dbReference>
<dbReference type="RefSeq" id="WP_190214239.1">
    <property type="nucleotide sequence ID" value="NZ_BNBO01000049.1"/>
</dbReference>
<feature type="chain" id="PRO_5037024908" description="Peptidoglycan binding-like domain-containing protein" evidence="1">
    <location>
        <begin position="28"/>
        <end position="121"/>
    </location>
</feature>
<dbReference type="Pfam" id="PF01471">
    <property type="entry name" value="PG_binding_1"/>
    <property type="match status" value="1"/>
</dbReference>
<dbReference type="SUPFAM" id="SSF47090">
    <property type="entry name" value="PGBD-like"/>
    <property type="match status" value="1"/>
</dbReference>
<name>A0A919L1V2_9ACTN</name>
<gene>
    <name evidence="3" type="ORF">GCM10018781_62170</name>
</gene>